<dbReference type="PANTHER" id="PTHR43775:SF51">
    <property type="entry name" value="INACTIVE PHENOLPHTHIOCEROL SYNTHESIS POLYKETIDE SYNTHASE TYPE I PKS1-RELATED"/>
    <property type="match status" value="1"/>
</dbReference>
<dbReference type="SUPFAM" id="SSF53335">
    <property type="entry name" value="S-adenosyl-L-methionine-dependent methyltransferases"/>
    <property type="match status" value="1"/>
</dbReference>
<dbReference type="Pfam" id="PF02801">
    <property type="entry name" value="Ketoacyl-synt_C"/>
    <property type="match status" value="1"/>
</dbReference>
<dbReference type="CDD" id="cd00833">
    <property type="entry name" value="PKS"/>
    <property type="match status" value="1"/>
</dbReference>
<feature type="region of interest" description="Disordered" evidence="5">
    <location>
        <begin position="1293"/>
        <end position="1314"/>
    </location>
</feature>
<dbReference type="InterPro" id="IPR029063">
    <property type="entry name" value="SAM-dependent_MTases_sf"/>
</dbReference>
<evidence type="ECO:0000259" key="7">
    <source>
        <dbReference type="PROSITE" id="PS52004"/>
    </source>
</evidence>
<dbReference type="InterPro" id="IPR016039">
    <property type="entry name" value="Thiolase-like"/>
</dbReference>
<dbReference type="InterPro" id="IPR001031">
    <property type="entry name" value="Thioesterase"/>
</dbReference>
<dbReference type="Gene3D" id="3.40.47.10">
    <property type="match status" value="1"/>
</dbReference>
<dbReference type="InterPro" id="IPR050091">
    <property type="entry name" value="PKS_NRPS_Biosynth_Enz"/>
</dbReference>
<dbReference type="InterPro" id="IPR009081">
    <property type="entry name" value="PP-bd_ACP"/>
</dbReference>
<dbReference type="PROSITE" id="PS00012">
    <property type="entry name" value="PHOSPHOPANTETHEINE"/>
    <property type="match status" value="1"/>
</dbReference>
<dbReference type="EMBL" id="JAQNDK010000004">
    <property type="protein sequence ID" value="MDC0683456.1"/>
    <property type="molecule type" value="Genomic_DNA"/>
</dbReference>
<dbReference type="InterPro" id="IPR016035">
    <property type="entry name" value="Acyl_Trfase/lysoPLipase"/>
</dbReference>
<organism evidence="8 9">
    <name type="scientific">Sorangium atrum</name>
    <dbReference type="NCBI Taxonomy" id="2995308"/>
    <lineage>
        <taxon>Bacteria</taxon>
        <taxon>Pseudomonadati</taxon>
        <taxon>Myxococcota</taxon>
        <taxon>Polyangia</taxon>
        <taxon>Polyangiales</taxon>
        <taxon>Polyangiaceae</taxon>
        <taxon>Sorangium</taxon>
    </lineage>
</organism>
<dbReference type="SUPFAM" id="SSF53901">
    <property type="entry name" value="Thiolase-like"/>
    <property type="match status" value="1"/>
</dbReference>
<evidence type="ECO:0000256" key="1">
    <source>
        <dbReference type="ARBA" id="ARBA00022450"/>
    </source>
</evidence>
<gene>
    <name evidence="8" type="ORF">POL72_37350</name>
</gene>
<dbReference type="Pfam" id="PF00109">
    <property type="entry name" value="ketoacyl-synt"/>
    <property type="match status" value="1"/>
</dbReference>
<dbReference type="PANTHER" id="PTHR43775">
    <property type="entry name" value="FATTY ACID SYNTHASE"/>
    <property type="match status" value="1"/>
</dbReference>
<dbReference type="SUPFAM" id="SSF52151">
    <property type="entry name" value="FabD/lysophospholipase-like"/>
    <property type="match status" value="1"/>
</dbReference>
<dbReference type="PROSITE" id="PS00606">
    <property type="entry name" value="KS3_1"/>
    <property type="match status" value="1"/>
</dbReference>
<evidence type="ECO:0000256" key="4">
    <source>
        <dbReference type="ARBA" id="ARBA00023268"/>
    </source>
</evidence>
<evidence type="ECO:0000256" key="5">
    <source>
        <dbReference type="SAM" id="MobiDB-lite"/>
    </source>
</evidence>
<dbReference type="Pfam" id="PF00975">
    <property type="entry name" value="Thioesterase"/>
    <property type="match status" value="1"/>
</dbReference>
<sequence>MSRDVDQSPMNDGIAIIGMSGRFPGAKDVDELWRNARDGVESISFFSDEELLAAGVDAASLRDPDYVKAKGVLPDIELFDAALFGVSPTEAQMMDPQHRLFLEHAFEAMESAGYSAERYGGATAVYAGCGGSSTYFLKNIHENEEIRRRVTEYQLFLANGGDFLATRVSYKLGLRGPSVAVQTACSTSLVAVCMACHGLLTYQCDMALAGGAAVSVPQRSGYLYQEGMILSPDGHCRAFDARARGTVGGSGVGVVVLKRLSDAIDAGDHIHAVIKGSAINNDGSSKVGYTAPSVEGQAEAIAQAIEAAEVSPETIGYVEAHGTGTALGDPIEIAALTRAFRAGTQRKGFCAVGSLKPNVGHLDAAAGVAGLIKAIQALKHKELPPMLHFESPNPAIDFAASPFYVNAKLSSWRAGPAPRRAGVSSFGMGGTNAHVVLEEAPPAEPSGVSRPWKLLALSAMTADALEKMTANLGERLKQDPALDLADAAYTLAVGRRAYAHRRVILCEEAGDAALSLSTLDPARVFSCREAASARPVVFMFPGQGAQHVSMAAELYRDEGAFREQLDRCADILAPALGLDLRSVLYPSEAQAESAARRLDQTAITQPALVAIEIALARLWMSWGVRPQAMIGHSIGEYAAACVAGVLTLEDALSLAAARGRMMQELPPGAMIAVALPEAEALALATDGVSLAASNGPSLSVLSGPLGAVAELERRLSERGVGARRLRTSHAFHSSMMDPVLAPFLEQVKRRRLSAPAIPYLSSVTGAWITAGEATDPGYWARHLRHTVRFADGLSRLFSDPTRALLEVGPGATLSNLARRHPGAPPGQIVQSSLSSSSASTQGSACTMEALGALWVQGVLVDWEGVYRGERRRRVPLPTYAFERQRYWVDPPAQRRGSGAAAAPLARPTIDMDVEATAIDRLEAFLEQDAKPEALPAGLRDLAHRICASHICAFLRAGGVDTSRGSKHDGRDLLTRLRITPQYEKFFAFFVKTLADDGIVGVNGDTITFLASERDVPAPAALTEELCRLYPDFRGDFGLLDYCVGSYGRALSGDMNPIEVLHPDGGADLLAPMIKNGLRFSRAPMYQALTREVLAHVLERAGGRRLKILELGGGAGHLTWPLIPCLRGRDIEYTFTDIGNYFVVNARRRAVELGIDFMRFGVLDISADAAKQGYEQGSYDIVLAFNVVHATRRLDESVGHIKELLAPGGIALLLEASHLERWHTMIWGLEEGLWYFADEDIRPHSPMLNGAGWEGVFRRQGFRGVHAFPRSGERRSASDYSLIVAQKPAEAALAGAPAEARGETPSGRDGQGGAGALVARRSLKTAYVAPRTEMERTMAEVWQHTLGIDRAGVHDNFFELGGDSLIAVQLISKLRQSLQKPLDQHSLLKSPTIASLSASLEDASTSPGPTFRAARELPKNLVELRRGGTKPPLFLVHPAGGHVYIYRELAQLLPPDQPVYAVQASGLDGASVPLFSVEEMAARYVDAVRALDPEGPYYLGGSSFGGIVAFEMAQVLRGLGRDVALLALLDAGGPGHLPSPDMEEDEVAILSYFLGAGAKLTVSPDDLRRLDPDERMRYFLEHGRQAVRLPSDFGVDELRPFLDLFKMNVKALRAYAPRPYPGRITFFRARERDSVTPNTPELAWIDLTSGGVDIHDAEGNHITMHFAPHVAPLAERLTACLGQASQM</sequence>
<dbReference type="PROSITE" id="PS50075">
    <property type="entry name" value="CARRIER"/>
    <property type="match status" value="1"/>
</dbReference>
<accession>A0ABT5CAK2</accession>
<dbReference type="Pfam" id="PF22621">
    <property type="entry name" value="CurL-like_PKS_C"/>
    <property type="match status" value="1"/>
</dbReference>
<evidence type="ECO:0000256" key="3">
    <source>
        <dbReference type="ARBA" id="ARBA00022679"/>
    </source>
</evidence>
<evidence type="ECO:0000313" key="9">
    <source>
        <dbReference type="Proteomes" id="UP001217485"/>
    </source>
</evidence>
<keyword evidence="4" id="KW-0511">Multifunctional enzyme</keyword>
<dbReference type="InterPro" id="IPR020841">
    <property type="entry name" value="PKS_Beta-ketoAc_synthase_dom"/>
</dbReference>
<dbReference type="InterPro" id="IPR016036">
    <property type="entry name" value="Malonyl_transacylase_ACP-bd"/>
</dbReference>
<name>A0ABT5CAK2_9BACT</name>
<dbReference type="Gene3D" id="3.40.50.150">
    <property type="entry name" value="Vaccinia Virus protein VP39"/>
    <property type="match status" value="1"/>
</dbReference>
<dbReference type="Gene3D" id="3.30.70.3290">
    <property type="match status" value="1"/>
</dbReference>
<dbReference type="SUPFAM" id="SSF55048">
    <property type="entry name" value="Probable ACP-binding domain of malonyl-CoA ACP transacylase"/>
    <property type="match status" value="1"/>
</dbReference>
<dbReference type="Gene3D" id="3.30.70.250">
    <property type="entry name" value="Malonyl-CoA ACP transacylase, ACP-binding"/>
    <property type="match status" value="1"/>
</dbReference>
<evidence type="ECO:0000313" key="8">
    <source>
        <dbReference type="EMBL" id="MDC0683456.1"/>
    </source>
</evidence>
<comment type="caution">
    <text evidence="8">The sequence shown here is derived from an EMBL/GenBank/DDBJ whole genome shotgun (WGS) entry which is preliminary data.</text>
</comment>
<dbReference type="SMART" id="SM00827">
    <property type="entry name" value="PKS_AT"/>
    <property type="match status" value="1"/>
</dbReference>
<dbReference type="Pfam" id="PF08242">
    <property type="entry name" value="Methyltransf_12"/>
    <property type="match status" value="1"/>
</dbReference>
<dbReference type="InterPro" id="IPR013217">
    <property type="entry name" value="Methyltransf_12"/>
</dbReference>
<keyword evidence="2" id="KW-0597">Phosphoprotein</keyword>
<dbReference type="Proteomes" id="UP001217485">
    <property type="component" value="Unassembled WGS sequence"/>
</dbReference>
<keyword evidence="1" id="KW-0596">Phosphopantetheine</keyword>
<dbReference type="SUPFAM" id="SSF53474">
    <property type="entry name" value="alpha/beta-Hydrolases"/>
    <property type="match status" value="1"/>
</dbReference>
<dbReference type="Pfam" id="PF00550">
    <property type="entry name" value="PP-binding"/>
    <property type="match status" value="1"/>
</dbReference>
<dbReference type="InterPro" id="IPR014030">
    <property type="entry name" value="Ketoacyl_synth_N"/>
</dbReference>
<evidence type="ECO:0000256" key="2">
    <source>
        <dbReference type="ARBA" id="ARBA00022553"/>
    </source>
</evidence>
<dbReference type="InterPro" id="IPR006162">
    <property type="entry name" value="Ppantetheine_attach_site"/>
</dbReference>
<dbReference type="InterPro" id="IPR036736">
    <property type="entry name" value="ACP-like_sf"/>
</dbReference>
<dbReference type="Gene3D" id="1.10.1200.10">
    <property type="entry name" value="ACP-like"/>
    <property type="match status" value="1"/>
</dbReference>
<dbReference type="CDD" id="cd02440">
    <property type="entry name" value="AdoMet_MTases"/>
    <property type="match status" value="1"/>
</dbReference>
<dbReference type="SMART" id="SM00823">
    <property type="entry name" value="PKS_PP"/>
    <property type="match status" value="1"/>
</dbReference>
<keyword evidence="3" id="KW-0808">Transferase</keyword>
<dbReference type="InterPro" id="IPR020806">
    <property type="entry name" value="PKS_PP-bd"/>
</dbReference>
<dbReference type="GO" id="GO:0016787">
    <property type="term" value="F:hydrolase activity"/>
    <property type="evidence" value="ECO:0007669"/>
    <property type="project" value="UniProtKB-KW"/>
</dbReference>
<keyword evidence="9" id="KW-1185">Reference proteome</keyword>
<dbReference type="SUPFAM" id="SSF47336">
    <property type="entry name" value="ACP-like"/>
    <property type="match status" value="1"/>
</dbReference>
<evidence type="ECO:0000259" key="6">
    <source>
        <dbReference type="PROSITE" id="PS50075"/>
    </source>
</evidence>
<protein>
    <submittedName>
        <fullName evidence="8">Alpha/beta fold hydrolase</fullName>
    </submittedName>
</protein>
<dbReference type="PROSITE" id="PS52004">
    <property type="entry name" value="KS3_2"/>
    <property type="match status" value="1"/>
</dbReference>
<proteinExistence type="predicted"/>
<dbReference type="Pfam" id="PF00698">
    <property type="entry name" value="Acyl_transf_1"/>
    <property type="match status" value="1"/>
</dbReference>
<reference evidence="8 9" key="1">
    <citation type="submission" date="2023-01" db="EMBL/GenBank/DDBJ databases">
        <title>Minimal conservation of predation-associated metabolite biosynthetic gene clusters underscores biosynthetic potential of Myxococcota including descriptions for ten novel species: Archangium lansinium sp. nov., Myxococcus landrumus sp. nov., Nannocystis bai.</title>
        <authorList>
            <person name="Ahearne A."/>
            <person name="Stevens C."/>
            <person name="Dowd S."/>
        </authorList>
    </citation>
    <scope>NUCLEOTIDE SEQUENCE [LARGE SCALE GENOMIC DNA]</scope>
    <source>
        <strain evidence="8 9">WIWO2</strain>
    </source>
</reference>
<dbReference type="InterPro" id="IPR001227">
    <property type="entry name" value="Ac_transferase_dom_sf"/>
</dbReference>
<dbReference type="Gene3D" id="3.40.366.10">
    <property type="entry name" value="Malonyl-Coenzyme A Acyl Carrier Protein, domain 2"/>
    <property type="match status" value="1"/>
</dbReference>
<feature type="domain" description="Ketosynthase family 3 (KS3)" evidence="7">
    <location>
        <begin position="11"/>
        <end position="439"/>
    </location>
</feature>
<feature type="domain" description="Carrier" evidence="6">
    <location>
        <begin position="1328"/>
        <end position="1403"/>
    </location>
</feature>
<feature type="region of interest" description="Disordered" evidence="5">
    <location>
        <begin position="816"/>
        <end position="837"/>
    </location>
</feature>
<dbReference type="InterPro" id="IPR014043">
    <property type="entry name" value="Acyl_transferase_dom"/>
</dbReference>
<dbReference type="Gene3D" id="3.40.50.1820">
    <property type="entry name" value="alpha/beta hydrolase"/>
    <property type="match status" value="1"/>
</dbReference>
<dbReference type="InterPro" id="IPR018201">
    <property type="entry name" value="Ketoacyl_synth_AS"/>
</dbReference>
<keyword evidence="8" id="KW-0378">Hydrolase</keyword>
<dbReference type="SMART" id="SM00825">
    <property type="entry name" value="PKS_KS"/>
    <property type="match status" value="1"/>
</dbReference>
<dbReference type="RefSeq" id="WP_272101595.1">
    <property type="nucleotide sequence ID" value="NZ_JAQNDK010000004.1"/>
</dbReference>
<dbReference type="InterPro" id="IPR029058">
    <property type="entry name" value="AB_hydrolase_fold"/>
</dbReference>
<dbReference type="InterPro" id="IPR014031">
    <property type="entry name" value="Ketoacyl_synth_C"/>
</dbReference>